<evidence type="ECO:0000313" key="3">
    <source>
        <dbReference type="Proteomes" id="UP001050975"/>
    </source>
</evidence>
<evidence type="ECO:0000256" key="1">
    <source>
        <dbReference type="SAM" id="MobiDB-lite"/>
    </source>
</evidence>
<feature type="region of interest" description="Disordered" evidence="1">
    <location>
        <begin position="52"/>
        <end position="80"/>
    </location>
</feature>
<dbReference type="RefSeq" id="WP_226589706.1">
    <property type="nucleotide sequence ID" value="NZ_BLAY01000159.1"/>
</dbReference>
<reference evidence="2" key="1">
    <citation type="submission" date="2019-10" db="EMBL/GenBank/DDBJ databases">
        <title>Draft genome sequece of Microseira wollei NIES-4236.</title>
        <authorList>
            <person name="Yamaguchi H."/>
            <person name="Suzuki S."/>
            <person name="Kawachi M."/>
        </authorList>
    </citation>
    <scope>NUCLEOTIDE SEQUENCE</scope>
    <source>
        <strain evidence="2">NIES-4236</strain>
    </source>
</reference>
<comment type="caution">
    <text evidence="2">The sequence shown here is derived from an EMBL/GenBank/DDBJ whole genome shotgun (WGS) entry which is preliminary data.</text>
</comment>
<gene>
    <name evidence="2" type="ORF">MiSe_71570</name>
</gene>
<proteinExistence type="predicted"/>
<feature type="compositionally biased region" description="Polar residues" evidence="1">
    <location>
        <begin position="57"/>
        <end position="78"/>
    </location>
</feature>
<organism evidence="2 3">
    <name type="scientific">Microseira wollei NIES-4236</name>
    <dbReference type="NCBI Taxonomy" id="2530354"/>
    <lineage>
        <taxon>Bacteria</taxon>
        <taxon>Bacillati</taxon>
        <taxon>Cyanobacteriota</taxon>
        <taxon>Cyanophyceae</taxon>
        <taxon>Oscillatoriophycideae</taxon>
        <taxon>Aerosakkonematales</taxon>
        <taxon>Aerosakkonemataceae</taxon>
        <taxon>Microseira</taxon>
    </lineage>
</organism>
<dbReference type="Proteomes" id="UP001050975">
    <property type="component" value="Unassembled WGS sequence"/>
</dbReference>
<dbReference type="AlphaFoldDB" id="A0AAV3XNG7"/>
<evidence type="ECO:0000313" key="2">
    <source>
        <dbReference type="EMBL" id="GET42341.1"/>
    </source>
</evidence>
<sequence>MRSHREWERFYGTKTRYLGLKAGEHIAPSLGSQSLLVKPAIAQQQLNAATATNKTLPSTTTVGNQNSETGQRFSSGEKSGTYLVTPVPPKRFYGTVKLDALRMRRDVGQIADEVIQHLTSLVDADVDITLEIQVRVPSGVPDNVIRTVSENCRVLQFENQAFESE</sequence>
<keyword evidence="3" id="KW-1185">Reference proteome</keyword>
<dbReference type="EMBL" id="BLAY01000159">
    <property type="protein sequence ID" value="GET42341.1"/>
    <property type="molecule type" value="Genomic_DNA"/>
</dbReference>
<name>A0AAV3XNG7_9CYAN</name>
<protein>
    <submittedName>
        <fullName evidence="2">Uncharacterized protein</fullName>
    </submittedName>
</protein>
<accession>A0AAV3XNG7</accession>